<dbReference type="Proteomes" id="UP000252355">
    <property type="component" value="Unassembled WGS sequence"/>
</dbReference>
<reference evidence="1 2" key="1">
    <citation type="submission" date="2018-05" db="EMBL/GenBank/DDBJ databases">
        <title>A metagenomic window into the 2 km-deep terrestrial subsurface aquifer revealed taxonomically and functionally diverse microbial community comprising novel uncultured bacterial lineages.</title>
        <authorList>
            <person name="Kadnikov V.V."/>
            <person name="Mardanov A.V."/>
            <person name="Beletsky A.V."/>
            <person name="Banks D."/>
            <person name="Pimenov N.V."/>
            <person name="Frank Y.A."/>
            <person name="Karnachuk O.V."/>
            <person name="Ravin N.V."/>
        </authorList>
    </citation>
    <scope>NUCLEOTIDE SEQUENCE [LARGE SCALE GENOMIC DNA]</scope>
    <source>
        <strain evidence="1">BY5</strain>
    </source>
</reference>
<comment type="caution">
    <text evidence="1">The sequence shown here is derived from an EMBL/GenBank/DDBJ whole genome shotgun (WGS) entry which is preliminary data.</text>
</comment>
<name>A0A367ZQT8_9BACT</name>
<accession>A0A367ZQT8</accession>
<dbReference type="AlphaFoldDB" id="A0A367ZQT8"/>
<dbReference type="EMBL" id="QOQW01000007">
    <property type="protein sequence ID" value="RCK80207.1"/>
    <property type="molecule type" value="Genomic_DNA"/>
</dbReference>
<gene>
    <name evidence="1" type="ORF">OZSIB_3389</name>
</gene>
<protein>
    <submittedName>
        <fullName evidence="1">Uncharacterized protein</fullName>
    </submittedName>
</protein>
<organism evidence="1 2">
    <name type="scientific">Candidatus Ozemobacter sibiricus</name>
    <dbReference type="NCBI Taxonomy" id="2268124"/>
    <lineage>
        <taxon>Bacteria</taxon>
        <taxon>Candidatus Ozemobacteria</taxon>
        <taxon>Candidatus Ozemobacterales</taxon>
        <taxon>Candidatus Ozemobacteraceae</taxon>
        <taxon>Candidatus Ozemobacter</taxon>
    </lineage>
</organism>
<proteinExistence type="predicted"/>
<evidence type="ECO:0000313" key="2">
    <source>
        <dbReference type="Proteomes" id="UP000252355"/>
    </source>
</evidence>
<evidence type="ECO:0000313" key="1">
    <source>
        <dbReference type="EMBL" id="RCK80207.1"/>
    </source>
</evidence>
<sequence length="683" mass="75536">MVLAIGVVLVLLGMTLFRFVGQQHESVHVLAWGEVAHLLAEAGISSSIRQVREALQAAGLESGDSALQKILRQPNPLADTSLMPYLKDSWNQELKAFAADVDKTASIRVEVWLRGFEATETDPSRWADPLAKAGWLSIEATGRYREVERTLTVKRRIRVASILPPLTSRFTLHLKDASRGQEGRFNVVRNDYQSNVVEGPRPLVCLNHATPDSPFEARSIGEILSAEADEQIWQKRGWIWLGGGKVRLNITSGAGAYGEIFHIYDVSNPNTFQPIQFKSPPSQIPAVFSNPVLLYWDRVDLNPARQVQYTFEHGFVFEGFHDKSSKKDVDAMYDGDILSPLERQIYTSRSNLLHLYGEARKGYQSRTRVLGRVVAAFPRFSVLQVSSPETDVQEMLTNARPLYPVPSMPERAYDPGREIKDARGRRVGGPILTAGMLFSNWAEYAKVMSGIVELPYVTSYNAMQDVLARKPVRVFPPEKTILSEDLGSDLEIRHEHVLCYKGPVEAGPRQLEVIQGRVQAEVSSIADFWDTYLDRKGGALVLDSVVRIRNPEQRDLFLPPAGQPAPLKVSGGGMIVLEQGNLVLGGVVVTDPQEALSIVLVRGRTITFASGQPNHVHLFAPGAEVTAQAPIQVFGSLAASDISPTGCTQGGTLRFREATDPSRPSALAFTKIHIEPQDSIWHE</sequence>